<protein>
    <recommendedName>
        <fullName evidence="1">Redoxin domain-containing protein</fullName>
    </recommendedName>
</protein>
<evidence type="ECO:0000259" key="1">
    <source>
        <dbReference type="Pfam" id="PF08534"/>
    </source>
</evidence>
<dbReference type="InterPro" id="IPR036249">
    <property type="entry name" value="Thioredoxin-like_sf"/>
</dbReference>
<gene>
    <name evidence="2" type="ORF">CWS20_23310</name>
</gene>
<name>A0A2N0ZAM5_9BACI</name>
<dbReference type="AlphaFoldDB" id="A0A2N0ZAM5"/>
<accession>A0A2N0ZAM5</accession>
<evidence type="ECO:0000313" key="3">
    <source>
        <dbReference type="Proteomes" id="UP000233343"/>
    </source>
</evidence>
<sequence>MKRAALLVLLLAVIGIGYFAVTKLGGSAGAGVVKTSEQASKTAENPTVSNLSFTDIDEKVVKVDPNKKTILHFMISTGCPSCAVMAGNLTKFADNPNIDLVSIAMDPVNDTKETIQEFRENTQAKWPFTIDKDQSLIQKFNVTSIDTVMIIYQNKLIFSGVYPSISELENELK</sequence>
<dbReference type="Gene3D" id="3.40.30.10">
    <property type="entry name" value="Glutaredoxin"/>
    <property type="match status" value="1"/>
</dbReference>
<dbReference type="Pfam" id="PF08534">
    <property type="entry name" value="Redoxin"/>
    <property type="match status" value="1"/>
</dbReference>
<dbReference type="InterPro" id="IPR013740">
    <property type="entry name" value="Redoxin"/>
</dbReference>
<proteinExistence type="predicted"/>
<dbReference type="Proteomes" id="UP000233343">
    <property type="component" value="Unassembled WGS sequence"/>
</dbReference>
<reference evidence="2 3" key="1">
    <citation type="journal article" date="2010" name="Int. J. Syst. Evol. Microbiol.">
        <title>Bacillus horneckiae sp. nov., isolated from a spacecraft-assembly clean room.</title>
        <authorList>
            <person name="Vaishampayan P."/>
            <person name="Probst A."/>
            <person name="Krishnamurthi S."/>
            <person name="Ghosh S."/>
            <person name="Osman S."/>
            <person name="McDowall A."/>
            <person name="Ruckmani A."/>
            <person name="Mayilraj S."/>
            <person name="Venkateswaran K."/>
        </authorList>
    </citation>
    <scope>NUCLEOTIDE SEQUENCE [LARGE SCALE GENOMIC DNA]</scope>
    <source>
        <strain evidence="3">1PO1SC</strain>
    </source>
</reference>
<dbReference type="EMBL" id="PISD01000064">
    <property type="protein sequence ID" value="PKG26557.1"/>
    <property type="molecule type" value="Genomic_DNA"/>
</dbReference>
<comment type="caution">
    <text evidence="2">The sequence shown here is derived from an EMBL/GenBank/DDBJ whole genome shotgun (WGS) entry which is preliminary data.</text>
</comment>
<feature type="domain" description="Redoxin" evidence="1">
    <location>
        <begin position="65"/>
        <end position="165"/>
    </location>
</feature>
<organism evidence="2 3">
    <name type="scientific">Cytobacillus horneckiae</name>
    <dbReference type="NCBI Taxonomy" id="549687"/>
    <lineage>
        <taxon>Bacteria</taxon>
        <taxon>Bacillati</taxon>
        <taxon>Bacillota</taxon>
        <taxon>Bacilli</taxon>
        <taxon>Bacillales</taxon>
        <taxon>Bacillaceae</taxon>
        <taxon>Cytobacillus</taxon>
    </lineage>
</organism>
<evidence type="ECO:0000313" key="2">
    <source>
        <dbReference type="EMBL" id="PKG26557.1"/>
    </source>
</evidence>
<keyword evidence="3" id="KW-1185">Reference proteome</keyword>
<dbReference type="GO" id="GO:0016491">
    <property type="term" value="F:oxidoreductase activity"/>
    <property type="evidence" value="ECO:0007669"/>
    <property type="project" value="InterPro"/>
</dbReference>
<dbReference type="SUPFAM" id="SSF52833">
    <property type="entry name" value="Thioredoxin-like"/>
    <property type="match status" value="1"/>
</dbReference>
<dbReference type="RefSeq" id="WP_101226405.1">
    <property type="nucleotide sequence ID" value="NZ_JARSFA010000050.1"/>
</dbReference>